<evidence type="ECO:0000313" key="2">
    <source>
        <dbReference type="EMBL" id="MBF7954435.1"/>
    </source>
</evidence>
<accession>A0ABS0DLD5</accession>
<gene>
    <name evidence="2" type="ORF">IV431_02560</name>
</gene>
<reference evidence="2 3" key="1">
    <citation type="submission" date="2020-11" db="EMBL/GenBank/DDBJ databases">
        <title>Taxonomic investigation of Rahnella spp.</title>
        <authorList>
            <person name="Lee S.D."/>
        </authorList>
    </citation>
    <scope>NUCLEOTIDE SEQUENCE [LARGE SCALE GENOMIC DNA]</scope>
    <source>
        <strain evidence="2 3">SAP-10</strain>
    </source>
</reference>
<keyword evidence="1" id="KW-0732">Signal</keyword>
<feature type="signal peptide" evidence="1">
    <location>
        <begin position="1"/>
        <end position="17"/>
    </location>
</feature>
<feature type="chain" id="PRO_5046542231" evidence="1">
    <location>
        <begin position="18"/>
        <end position="412"/>
    </location>
</feature>
<dbReference type="EMBL" id="JADOBH010000001">
    <property type="protein sequence ID" value="MBF7954435.1"/>
    <property type="molecule type" value="Genomic_DNA"/>
</dbReference>
<evidence type="ECO:0000313" key="3">
    <source>
        <dbReference type="Proteomes" id="UP000600307"/>
    </source>
</evidence>
<dbReference type="Proteomes" id="UP000600307">
    <property type="component" value="Unassembled WGS sequence"/>
</dbReference>
<evidence type="ECO:0000256" key="1">
    <source>
        <dbReference type="SAM" id="SignalP"/>
    </source>
</evidence>
<dbReference type="RefSeq" id="WP_195816694.1">
    <property type="nucleotide sequence ID" value="NZ_JADOBH010000001.1"/>
</dbReference>
<proteinExistence type="predicted"/>
<comment type="caution">
    <text evidence="2">The sequence shown here is derived from an EMBL/GenBank/DDBJ whole genome shotgun (WGS) entry which is preliminary data.</text>
</comment>
<protein>
    <submittedName>
        <fullName evidence="2">Uncharacterized protein</fullName>
    </submittedName>
</protein>
<name>A0ABS0DLD5_9GAMM</name>
<sequence>MMIKVFVIFIFSGTAFAGETTVNNMGRIVDKNSNLSDKSIVGSVYAAKDTFGMRANAVVAGFRANAILPLDYPIVGFESLLQMGRYKDRDSVALYADNTSPPLKTWEVVSAAYYTATSFTANDADYSQVKPGMLIDTDHHPKWSSYVVSIKGKKVITSGWVNSQTHHLGIPESGIGLTINPLTKIWATNFNLFFIPGGKAKNGVIQENGIVNNSVSDPNAINGIDTVVLPQSRFGGTASYLSRAADGGGKQQWVYGFISQGAKNSFVSSDSAIHAPLIGFQEMSSALYGLVFEGKNKLGSVIWRNNGKITASIEPDGEISRLSLRTSFVNNNTRLATDFSRYVFQNERLIEVTLPEAKSLNPGFTLKLVKTSHADIIIKTTDGVEINGEEMIHVKGQWSKDIFYQNNNWYIY</sequence>
<keyword evidence="3" id="KW-1185">Reference proteome</keyword>
<organism evidence="2 3">
    <name type="scientific">Rahnella victoriana</name>
    <dbReference type="NCBI Taxonomy" id="1510570"/>
    <lineage>
        <taxon>Bacteria</taxon>
        <taxon>Pseudomonadati</taxon>
        <taxon>Pseudomonadota</taxon>
        <taxon>Gammaproteobacteria</taxon>
        <taxon>Enterobacterales</taxon>
        <taxon>Yersiniaceae</taxon>
        <taxon>Rahnella</taxon>
    </lineage>
</organism>